<dbReference type="Proteomes" id="UP000249340">
    <property type="component" value="Chromosome"/>
</dbReference>
<dbReference type="AlphaFoldDB" id="A0A345SY86"/>
<dbReference type="OrthoDB" id="3870190at2"/>
<sequence>MADGVHSGDLRFFLLPVPKGAEVYGQPDGTTLSLAAVAKGFDNAGETRRILRDYDFRSAAYRSYRAEDGSAEVTSRLIRFGSSVRAKWFVQGMSMGGTAFTVPGVDGARGFLFKPEEEGETGQLIGHFHQGDVEVEITVAVKGNPDKALLADLMKRQQKRLSTGR</sequence>
<evidence type="ECO:0000313" key="1">
    <source>
        <dbReference type="EMBL" id="AXI78691.1"/>
    </source>
</evidence>
<evidence type="ECO:0000313" key="2">
    <source>
        <dbReference type="Proteomes" id="UP000249340"/>
    </source>
</evidence>
<proteinExistence type="predicted"/>
<dbReference type="EMBL" id="CP031264">
    <property type="protein sequence ID" value="AXI78691.1"/>
    <property type="molecule type" value="Genomic_DNA"/>
</dbReference>
<gene>
    <name evidence="1" type="ORF">C7M71_015920</name>
</gene>
<organism evidence="1 2">
    <name type="scientific">Peterkaempfera bronchialis</name>
    <dbReference type="NCBI Taxonomy" id="2126346"/>
    <lineage>
        <taxon>Bacteria</taxon>
        <taxon>Bacillati</taxon>
        <taxon>Actinomycetota</taxon>
        <taxon>Actinomycetes</taxon>
        <taxon>Kitasatosporales</taxon>
        <taxon>Streptomycetaceae</taxon>
        <taxon>Peterkaempfera</taxon>
    </lineage>
</organism>
<reference evidence="2" key="1">
    <citation type="submission" date="2018-07" db="EMBL/GenBank/DDBJ databases">
        <title>Streptacidiphilus bronchialis DSM 106435 chromosome.</title>
        <authorList>
            <person name="Batra D."/>
            <person name="Gulvik C.A."/>
        </authorList>
    </citation>
    <scope>NUCLEOTIDE SEQUENCE [LARGE SCALE GENOMIC DNA]</scope>
    <source>
        <strain evidence="2">DSM 106435</strain>
    </source>
</reference>
<dbReference type="KEGG" id="stri:C7M71_015920"/>
<name>A0A345SY86_9ACTN</name>
<accession>A0A345SY86</accession>
<keyword evidence="2" id="KW-1185">Reference proteome</keyword>
<protein>
    <submittedName>
        <fullName evidence="1">Uncharacterized protein</fullName>
    </submittedName>
</protein>